<evidence type="ECO:0000313" key="3">
    <source>
        <dbReference type="Proteomes" id="UP000026714"/>
    </source>
</evidence>
<dbReference type="InterPro" id="IPR013022">
    <property type="entry name" value="Xyl_isomerase-like_TIM-brl"/>
</dbReference>
<proteinExistence type="predicted"/>
<comment type="caution">
    <text evidence="2">The sequence shown here is derived from an EMBL/GenBank/DDBJ whole genome shotgun (WGS) entry which is preliminary data.</text>
</comment>
<dbReference type="Gene3D" id="3.20.20.150">
    <property type="entry name" value="Divalent-metal-dependent TIM barrel enzymes"/>
    <property type="match status" value="1"/>
</dbReference>
<dbReference type="RefSeq" id="WP_037477905.1">
    <property type="nucleotide sequence ID" value="NZ_AZRA01000011.1"/>
</dbReference>
<dbReference type="eggNOG" id="COG1082">
    <property type="taxonomic scope" value="Bacteria"/>
</dbReference>
<dbReference type="SUPFAM" id="SSF51658">
    <property type="entry name" value="Xylose isomerase-like"/>
    <property type="match status" value="1"/>
</dbReference>
<organism evidence="2 3">
    <name type="scientific">Sphaerotilus natans subsp. natans DSM 6575</name>
    <dbReference type="NCBI Taxonomy" id="1286631"/>
    <lineage>
        <taxon>Bacteria</taxon>
        <taxon>Pseudomonadati</taxon>
        <taxon>Pseudomonadota</taxon>
        <taxon>Betaproteobacteria</taxon>
        <taxon>Burkholderiales</taxon>
        <taxon>Sphaerotilaceae</taxon>
        <taxon>Sphaerotilus</taxon>
    </lineage>
</organism>
<evidence type="ECO:0000313" key="2">
    <source>
        <dbReference type="EMBL" id="KDB53887.1"/>
    </source>
</evidence>
<protein>
    <recommendedName>
        <fullName evidence="1">Xylose isomerase-like TIM barrel domain-containing protein</fullName>
    </recommendedName>
</protein>
<feature type="domain" description="Xylose isomerase-like TIM barrel" evidence="1">
    <location>
        <begin position="74"/>
        <end position="165"/>
    </location>
</feature>
<dbReference type="Pfam" id="PF01261">
    <property type="entry name" value="AP_endonuc_2"/>
    <property type="match status" value="1"/>
</dbReference>
<evidence type="ECO:0000259" key="1">
    <source>
        <dbReference type="Pfam" id="PF01261"/>
    </source>
</evidence>
<dbReference type="STRING" id="34103.SAMN05421778_10821"/>
<dbReference type="Proteomes" id="UP000026714">
    <property type="component" value="Unassembled WGS sequence"/>
</dbReference>
<dbReference type="EMBL" id="AZRA01000011">
    <property type="protein sequence ID" value="KDB53887.1"/>
    <property type="molecule type" value="Genomic_DNA"/>
</dbReference>
<keyword evidence="3" id="KW-1185">Reference proteome</keyword>
<accession>A0A059KQX6</accession>
<reference evidence="2 3" key="1">
    <citation type="journal article" date="2014" name="FEMS Microbiol. Ecol.">
        <title>Sphaerotilus natans encrusted with nanoball-shaped Fe(III) oxide minerals formed by nitrate-reducing mixotrophic Fe(II) oxidation.</title>
        <authorList>
            <person name="Park S."/>
            <person name="Kim D.H."/>
            <person name="Lee J.H."/>
            <person name="Hur H.G."/>
        </authorList>
    </citation>
    <scope>NUCLEOTIDE SEQUENCE [LARGE SCALE GENOMIC DNA]</scope>
    <source>
        <strain evidence="2 3">DSM 6575</strain>
    </source>
</reference>
<dbReference type="InterPro" id="IPR036237">
    <property type="entry name" value="Xyl_isomerase-like_sf"/>
</dbReference>
<gene>
    <name evidence="2" type="ORF">X805_05190</name>
</gene>
<name>A0A059KQX6_9BURK</name>
<dbReference type="AlphaFoldDB" id="A0A059KQX6"/>
<sequence length="287" mass="32163">MSAPRLQVLQSLWGFERLRGAPRELTVPERLRRSHAAGFDGVSAHFHDARAVSSWIDEAQDLGLVIEGCAFPTRVEDLRPALELAARHRIHHVVVQGLVRPYDAAEAAPILRGWQALADAHGVPLRIETHRHTLTNDLWVTRELLDRVPEVTLLADLSHYVCGQEITLPVTPEHEAMIRRILSRSGAFHGRVASSGQIQLEIGWAEAHAPWTALFLRWWEDGFVDWLGRAAPGESLTFTCELGPAPYAITGADGQDRSDRWTDARHLREQVLDCWRRAVQRHAAGAL</sequence>